<dbReference type="Pfam" id="PF14065">
    <property type="entry name" value="Pvc16_N"/>
    <property type="match status" value="1"/>
</dbReference>
<protein>
    <recommendedName>
        <fullName evidence="2">Pvc16 N-terminal domain-containing protein</fullName>
    </recommendedName>
</protein>
<evidence type="ECO:0000256" key="1">
    <source>
        <dbReference type="SAM" id="MobiDB-lite"/>
    </source>
</evidence>
<organism evidence="3 4">
    <name type="scientific">Paractinoplanes rishiriensis</name>
    <dbReference type="NCBI Taxonomy" id="1050105"/>
    <lineage>
        <taxon>Bacteria</taxon>
        <taxon>Bacillati</taxon>
        <taxon>Actinomycetota</taxon>
        <taxon>Actinomycetes</taxon>
        <taxon>Micromonosporales</taxon>
        <taxon>Micromonosporaceae</taxon>
        <taxon>Paractinoplanes</taxon>
    </lineage>
</organism>
<dbReference type="Proteomes" id="UP000636960">
    <property type="component" value="Unassembled WGS sequence"/>
</dbReference>
<proteinExistence type="predicted"/>
<reference evidence="3" key="1">
    <citation type="submission" date="2021-01" db="EMBL/GenBank/DDBJ databases">
        <title>Whole genome shotgun sequence of Actinoplanes rishiriensis NBRC 108556.</title>
        <authorList>
            <person name="Komaki H."/>
            <person name="Tamura T."/>
        </authorList>
    </citation>
    <scope>NUCLEOTIDE SEQUENCE</scope>
    <source>
        <strain evidence="3">NBRC 108556</strain>
    </source>
</reference>
<evidence type="ECO:0000313" key="4">
    <source>
        <dbReference type="Proteomes" id="UP000636960"/>
    </source>
</evidence>
<dbReference type="AlphaFoldDB" id="A0A919MTI7"/>
<sequence>MLHLLDETLETFLREVVPLPARDVDVAFDAPDGEWSAALSTRPTVDLYLWDIRPNLSERDFGEVVVEEDGRRYRRDPLPRVDCRYLVTAWTSEVHDEHSLLGDVLTALLLHPVIDAEHLRGVFSTVRPLPTLRLRSGDGSENSDFWSALGGQLKPGLDLVVTVTVDAALRAKAGPPTQQVVVKAGDGAVQPVRTTGTPPAASSGKAGRNGRGSAAQRRSGRT</sequence>
<comment type="caution">
    <text evidence="3">The sequence shown here is derived from an EMBL/GenBank/DDBJ whole genome shotgun (WGS) entry which is preliminary data.</text>
</comment>
<evidence type="ECO:0000313" key="3">
    <source>
        <dbReference type="EMBL" id="GIE94793.1"/>
    </source>
</evidence>
<gene>
    <name evidence="3" type="ORF">Ari01nite_22580</name>
</gene>
<dbReference type="RefSeq" id="WP_203781104.1">
    <property type="nucleotide sequence ID" value="NZ_BOMV01000018.1"/>
</dbReference>
<name>A0A919MTI7_9ACTN</name>
<feature type="domain" description="Pvc16 N-terminal" evidence="2">
    <location>
        <begin position="6"/>
        <end position="178"/>
    </location>
</feature>
<feature type="compositionally biased region" description="Low complexity" evidence="1">
    <location>
        <begin position="211"/>
        <end position="222"/>
    </location>
</feature>
<accession>A0A919MTI7</accession>
<evidence type="ECO:0000259" key="2">
    <source>
        <dbReference type="Pfam" id="PF14065"/>
    </source>
</evidence>
<dbReference type="InterPro" id="IPR025351">
    <property type="entry name" value="Pvc16_N"/>
</dbReference>
<feature type="region of interest" description="Disordered" evidence="1">
    <location>
        <begin position="182"/>
        <end position="222"/>
    </location>
</feature>
<keyword evidence="4" id="KW-1185">Reference proteome</keyword>
<dbReference type="EMBL" id="BOMV01000018">
    <property type="protein sequence ID" value="GIE94793.1"/>
    <property type="molecule type" value="Genomic_DNA"/>
</dbReference>